<accession>A0ABW4W3S8</accession>
<sequence>MEKQKEDMPIWQNHEQRITALEVTMQGLSHKMDSVQETIKESNKEQKELLNTINNRMVDEFFKKKKVNLNNGWKLLFTLLGGGSFLYLLIDQLIK</sequence>
<protein>
    <submittedName>
        <fullName evidence="3">Uncharacterized protein</fullName>
    </submittedName>
</protein>
<evidence type="ECO:0000256" key="1">
    <source>
        <dbReference type="SAM" id="Coils"/>
    </source>
</evidence>
<keyword evidence="2" id="KW-1133">Transmembrane helix</keyword>
<dbReference type="Proteomes" id="UP001597383">
    <property type="component" value="Unassembled WGS sequence"/>
</dbReference>
<feature type="transmembrane region" description="Helical" evidence="2">
    <location>
        <begin position="72"/>
        <end position="90"/>
    </location>
</feature>
<keyword evidence="2" id="KW-0472">Membrane</keyword>
<dbReference type="RefSeq" id="WP_377557057.1">
    <property type="nucleotide sequence ID" value="NZ_JBHUHQ010000021.1"/>
</dbReference>
<keyword evidence="1" id="KW-0175">Coiled coil</keyword>
<feature type="coiled-coil region" evidence="1">
    <location>
        <begin position="25"/>
        <end position="52"/>
    </location>
</feature>
<evidence type="ECO:0000313" key="3">
    <source>
        <dbReference type="EMBL" id="MFD2046004.1"/>
    </source>
</evidence>
<comment type="caution">
    <text evidence="3">The sequence shown here is derived from an EMBL/GenBank/DDBJ whole genome shotgun (WGS) entry which is preliminary data.</text>
</comment>
<evidence type="ECO:0000256" key="2">
    <source>
        <dbReference type="SAM" id="Phobius"/>
    </source>
</evidence>
<reference evidence="4" key="1">
    <citation type="journal article" date="2019" name="Int. J. Syst. Evol. Microbiol.">
        <title>The Global Catalogue of Microorganisms (GCM) 10K type strain sequencing project: providing services to taxonomists for standard genome sequencing and annotation.</title>
        <authorList>
            <consortium name="The Broad Institute Genomics Platform"/>
            <consortium name="The Broad Institute Genome Sequencing Center for Infectious Disease"/>
            <person name="Wu L."/>
            <person name="Ma J."/>
        </authorList>
    </citation>
    <scope>NUCLEOTIDE SEQUENCE [LARGE SCALE GENOMIC DNA]</scope>
    <source>
        <strain evidence="4">R28</strain>
    </source>
</reference>
<keyword evidence="2" id="KW-0812">Transmembrane</keyword>
<proteinExistence type="predicted"/>
<organism evidence="3 4">
    <name type="scientific">Ornithinibacillus salinisoli</name>
    <dbReference type="NCBI Taxonomy" id="1848459"/>
    <lineage>
        <taxon>Bacteria</taxon>
        <taxon>Bacillati</taxon>
        <taxon>Bacillota</taxon>
        <taxon>Bacilli</taxon>
        <taxon>Bacillales</taxon>
        <taxon>Bacillaceae</taxon>
        <taxon>Ornithinibacillus</taxon>
    </lineage>
</organism>
<keyword evidence="4" id="KW-1185">Reference proteome</keyword>
<gene>
    <name evidence="3" type="ORF">ACFSJF_17130</name>
</gene>
<evidence type="ECO:0000313" key="4">
    <source>
        <dbReference type="Proteomes" id="UP001597383"/>
    </source>
</evidence>
<name>A0ABW4W3S8_9BACI</name>
<dbReference type="EMBL" id="JBHUHQ010000021">
    <property type="protein sequence ID" value="MFD2046004.1"/>
    <property type="molecule type" value="Genomic_DNA"/>
</dbReference>